<keyword evidence="15" id="KW-1185">Reference proteome</keyword>
<dbReference type="PROSITE" id="PS50146">
    <property type="entry name" value="DAGK"/>
    <property type="match status" value="1"/>
</dbReference>
<dbReference type="PROSITE" id="PS50081">
    <property type="entry name" value="ZF_DAG_PE_2"/>
    <property type="match status" value="1"/>
</dbReference>
<proteinExistence type="inferred from homology"/>
<dbReference type="SUPFAM" id="SSF57889">
    <property type="entry name" value="Cysteine-rich domain"/>
    <property type="match status" value="1"/>
</dbReference>
<dbReference type="SMART" id="SM00045">
    <property type="entry name" value="DAGKa"/>
    <property type="match status" value="1"/>
</dbReference>
<accession>A0A8R2FAN7</accession>
<dbReference type="InterPro" id="IPR001206">
    <property type="entry name" value="Diacylglycerol_kinase_cat_dom"/>
</dbReference>
<dbReference type="OrthoDB" id="242257at2759"/>
<feature type="domain" description="Phorbol-ester/DAG-type" evidence="12">
    <location>
        <begin position="120"/>
        <end position="171"/>
    </location>
</feature>
<dbReference type="EC" id="2.7.1.107" evidence="10"/>
<keyword evidence="11" id="KW-1133">Transmembrane helix</keyword>
<keyword evidence="5" id="KW-0677">Repeat</keyword>
<dbReference type="Proteomes" id="UP000007819">
    <property type="component" value="Chromosome A1"/>
</dbReference>
<dbReference type="GO" id="GO:0016020">
    <property type="term" value="C:membrane"/>
    <property type="evidence" value="ECO:0007669"/>
    <property type="project" value="TreeGrafter"/>
</dbReference>
<keyword evidence="4" id="KW-0479">Metal-binding</keyword>
<evidence type="ECO:0000256" key="3">
    <source>
        <dbReference type="ARBA" id="ARBA00022679"/>
    </source>
</evidence>
<keyword evidence="7 10" id="KW-0418">Kinase</keyword>
<dbReference type="GeneID" id="100160810"/>
<dbReference type="Pfam" id="PF00609">
    <property type="entry name" value="DAGK_acc"/>
    <property type="match status" value="1"/>
</dbReference>
<dbReference type="Gene3D" id="3.40.50.10330">
    <property type="entry name" value="Probable inorganic polyphosphate/atp-NAD kinase, domain 1"/>
    <property type="match status" value="1"/>
</dbReference>
<keyword evidence="6 10" id="KW-0547">Nucleotide-binding</keyword>
<evidence type="ECO:0000256" key="9">
    <source>
        <dbReference type="ARBA" id="ARBA00022840"/>
    </source>
</evidence>
<dbReference type="GO" id="GO:0007200">
    <property type="term" value="P:phospholipase C-activating G protein-coupled receptor signaling pathway"/>
    <property type="evidence" value="ECO:0007669"/>
    <property type="project" value="InterPro"/>
</dbReference>
<sequence>MKLYFSFTMYLDTDDLVTSSIIAFLIAIVVFVFSIKAFRWLSPENYVADKSLSSHVWVEKPSYILSDPNACIVCETLTHGSKVRYCDNCEIFVDIGCVKKANKRICCKILSTNRPSKTFVHHWNKSLLIDVTCCVCSSDDDTDSVLGHFFQCIWCRRFLHENCITQFSQKCDFGIYRQYIIPPFCIKTSNRFKNISKQTIEKVIHPGWEKWTPLIIFANKKSGNNDGALIISHFRRLLNPIQVYDVIDCPPEKALDWLKTTQLECVFVLVAGGDGTVAGVLNSIHNLQLRIDPAVGIIPLGTGNDLSRVLGWGTSYSDSDCSGIVNSLDNISVVKLDRWKVKILSNVLKKIKITNTITMYNYLGIGLDAQITLNFHRTRKSPLYLFNSTLLNKVIYVGCGTQQFLEHQCKGLPDMIELYMDDKKIVLPDIESIVIVNIESWGAGVNLWKLGANDGNEYGAQFIDDGLLEVLGIRSSIHIAQLKMGIAEPIRIGQASVIRVKLLQKLPIQVDGEPWLQPKCEFVLKRCNQATVLKLSNII</sequence>
<feature type="transmembrane region" description="Helical" evidence="11">
    <location>
        <begin position="16"/>
        <end position="35"/>
    </location>
</feature>
<evidence type="ECO:0000256" key="6">
    <source>
        <dbReference type="ARBA" id="ARBA00022741"/>
    </source>
</evidence>
<keyword evidence="11" id="KW-0472">Membrane</keyword>
<dbReference type="InterPro" id="IPR002219">
    <property type="entry name" value="PKC_DAG/PE"/>
</dbReference>
<dbReference type="GO" id="GO:0005524">
    <property type="term" value="F:ATP binding"/>
    <property type="evidence" value="ECO:0007669"/>
    <property type="project" value="UniProtKB-KW"/>
</dbReference>
<protein>
    <recommendedName>
        <fullName evidence="10">Diacylglycerol kinase</fullName>
        <shortName evidence="10">DAG kinase</shortName>
        <ecNumber evidence="10">2.7.1.107</ecNumber>
    </recommendedName>
</protein>
<comment type="catalytic activity">
    <reaction evidence="1 10">
        <text>a 1,2-diacyl-sn-glycerol + ATP = a 1,2-diacyl-sn-glycero-3-phosphate + ADP + H(+)</text>
        <dbReference type="Rhea" id="RHEA:10272"/>
        <dbReference type="ChEBI" id="CHEBI:15378"/>
        <dbReference type="ChEBI" id="CHEBI:17815"/>
        <dbReference type="ChEBI" id="CHEBI:30616"/>
        <dbReference type="ChEBI" id="CHEBI:58608"/>
        <dbReference type="ChEBI" id="CHEBI:456216"/>
        <dbReference type="EC" id="2.7.1.107"/>
    </reaction>
</comment>
<dbReference type="PANTHER" id="PTHR11255:SF118">
    <property type="entry name" value="DIACYLGLYCEROL KINASE EPSILON"/>
    <property type="match status" value="1"/>
</dbReference>
<dbReference type="Gene3D" id="2.60.200.40">
    <property type="match status" value="1"/>
</dbReference>
<reference evidence="15" key="1">
    <citation type="submission" date="2010-06" db="EMBL/GenBank/DDBJ databases">
        <authorList>
            <person name="Jiang H."/>
            <person name="Abraham K."/>
            <person name="Ali S."/>
            <person name="Alsbrooks S.L."/>
            <person name="Anim B.N."/>
            <person name="Anosike U.S."/>
            <person name="Attaway T."/>
            <person name="Bandaranaike D.P."/>
            <person name="Battles P.K."/>
            <person name="Bell S.N."/>
            <person name="Bell A.V."/>
            <person name="Beltran B."/>
            <person name="Bickham C."/>
            <person name="Bustamante Y."/>
            <person name="Caleb T."/>
            <person name="Canada A."/>
            <person name="Cardenas V."/>
            <person name="Carter K."/>
            <person name="Chacko J."/>
            <person name="Chandrabose M.N."/>
            <person name="Chavez D."/>
            <person name="Chavez A."/>
            <person name="Chen L."/>
            <person name="Chu H.-S."/>
            <person name="Claassen K.J."/>
            <person name="Cockrell R."/>
            <person name="Collins M."/>
            <person name="Cooper J.A."/>
            <person name="Cree A."/>
            <person name="Curry S.M."/>
            <person name="Da Y."/>
            <person name="Dao M.D."/>
            <person name="Das B."/>
            <person name="Davila M.-L."/>
            <person name="Davy-Carroll L."/>
            <person name="Denson S."/>
            <person name="Dinh H."/>
            <person name="Ebong V.E."/>
            <person name="Edwards J.R."/>
            <person name="Egan A."/>
            <person name="El-Daye J."/>
            <person name="Escobedo L."/>
            <person name="Fernandez S."/>
            <person name="Fernando P.R."/>
            <person name="Flagg N."/>
            <person name="Forbes L.D."/>
            <person name="Fowler R.G."/>
            <person name="Fu Q."/>
            <person name="Gabisi R.A."/>
            <person name="Ganer J."/>
            <person name="Garbino Pronczuk A."/>
            <person name="Garcia R.M."/>
            <person name="Garner T."/>
            <person name="Garrett T.E."/>
            <person name="Gonzalez D.A."/>
            <person name="Hamid H."/>
            <person name="Hawkins E.S."/>
            <person name="Hirani K."/>
            <person name="Hogues M.E."/>
            <person name="Hollins B."/>
            <person name="Hsiao C.-H."/>
            <person name="Jabil R."/>
            <person name="James M.L."/>
            <person name="Jhangiani S.N."/>
            <person name="Johnson B."/>
            <person name="Johnson Q."/>
            <person name="Joshi V."/>
            <person name="Kalu J.B."/>
            <person name="Kam C."/>
            <person name="Kashfia A."/>
            <person name="Keebler J."/>
            <person name="Kisamo H."/>
            <person name="Kovar C.L."/>
            <person name="Lago L.A."/>
            <person name="Lai C.-Y."/>
            <person name="Laidlaw J."/>
            <person name="Lara F."/>
            <person name="Le T.-K."/>
            <person name="Lee S.L."/>
            <person name="Legall F.H."/>
            <person name="Lemon S.J."/>
            <person name="Lewis L.R."/>
            <person name="Li B."/>
            <person name="Liu Y."/>
            <person name="Liu Y.-S."/>
            <person name="Lopez J."/>
            <person name="Lozado R.J."/>
            <person name="Lu J."/>
            <person name="Madu R.C."/>
            <person name="Maheshwari M."/>
            <person name="Maheshwari R."/>
            <person name="Malloy K."/>
            <person name="Martinez E."/>
            <person name="Mathew T."/>
            <person name="Mercado I.C."/>
            <person name="Mercado C."/>
            <person name="Meyer B."/>
            <person name="Montgomery K."/>
            <person name="Morgan M.B."/>
            <person name="Munidasa M."/>
            <person name="Nazareth L.V."/>
            <person name="Nelson J."/>
            <person name="Ng B.M."/>
            <person name="Nguyen N.B."/>
            <person name="Nguyen P.Q."/>
            <person name="Nguyen T."/>
            <person name="Obregon M."/>
            <person name="Okwuonu G.O."/>
            <person name="Onwere C.G."/>
            <person name="Orozco G."/>
            <person name="Parra A."/>
            <person name="Patel S."/>
            <person name="Patil S."/>
            <person name="Perez A."/>
            <person name="Perez Y."/>
            <person name="Pham C."/>
            <person name="Primus E.L."/>
            <person name="Pu L.-L."/>
            <person name="Puazo M."/>
            <person name="Qin X."/>
            <person name="Quiroz J.B."/>
            <person name="Reese J."/>
            <person name="Richards S."/>
            <person name="Rives C.M."/>
            <person name="Robberts R."/>
            <person name="Ruiz S.J."/>
            <person name="Ruiz M.J."/>
            <person name="Santibanez J."/>
            <person name="Schneider B.W."/>
            <person name="Sisson I."/>
            <person name="Smith M."/>
            <person name="Sodergren E."/>
            <person name="Song X.-Z."/>
            <person name="Song B.B."/>
            <person name="Summersgill H."/>
            <person name="Thelus R."/>
            <person name="Thornton R.D."/>
            <person name="Trejos Z.Y."/>
            <person name="Usmani K."/>
            <person name="Vattathil S."/>
            <person name="Villasana D."/>
            <person name="Walker D.L."/>
            <person name="Wang S."/>
            <person name="Wang K."/>
            <person name="White C.S."/>
            <person name="Williams A.C."/>
            <person name="Williamson J."/>
            <person name="Wilson K."/>
            <person name="Woghiren I.O."/>
            <person name="Woodworth J.R."/>
            <person name="Worley K.C."/>
            <person name="Wright R.A."/>
            <person name="Wu W."/>
            <person name="Young L."/>
            <person name="Zhang L."/>
            <person name="Zhang J."/>
            <person name="Zhu Y."/>
            <person name="Muzny D.M."/>
            <person name="Weinstock G."/>
            <person name="Gibbs R.A."/>
        </authorList>
    </citation>
    <scope>NUCLEOTIDE SEQUENCE [LARGE SCALE GENOMIC DNA]</scope>
    <source>
        <strain evidence="15">LSR1</strain>
    </source>
</reference>
<keyword evidence="9 10" id="KW-0067">ATP-binding</keyword>
<dbReference type="RefSeq" id="XP_008185991.1">
    <property type="nucleotide sequence ID" value="XM_008187769.2"/>
</dbReference>
<dbReference type="InterPro" id="IPR037607">
    <property type="entry name" value="DGK"/>
</dbReference>
<dbReference type="CDD" id="cd20801">
    <property type="entry name" value="C1_DGKepsilon_typeIII_rpt1"/>
    <property type="match status" value="1"/>
</dbReference>
<dbReference type="SMART" id="SM00109">
    <property type="entry name" value="C1"/>
    <property type="match status" value="2"/>
</dbReference>
<comment type="similarity">
    <text evidence="2 10">Belongs to the eukaryotic diacylglycerol kinase family.</text>
</comment>
<evidence type="ECO:0000313" key="14">
    <source>
        <dbReference type="EnsemblMetazoa" id="XP_008185991.1"/>
    </source>
</evidence>
<dbReference type="GO" id="GO:0046872">
    <property type="term" value="F:metal ion binding"/>
    <property type="evidence" value="ECO:0007669"/>
    <property type="project" value="UniProtKB-KW"/>
</dbReference>
<dbReference type="SUPFAM" id="SSF111331">
    <property type="entry name" value="NAD kinase/diacylglycerol kinase-like"/>
    <property type="match status" value="1"/>
</dbReference>
<evidence type="ECO:0000256" key="1">
    <source>
        <dbReference type="ARBA" id="ARBA00001383"/>
    </source>
</evidence>
<dbReference type="EnsemblMetazoa" id="XM_008187769.3">
    <property type="protein sequence ID" value="XP_008185991.1"/>
    <property type="gene ID" value="LOC100160810"/>
</dbReference>
<keyword evidence="8" id="KW-0862">Zinc</keyword>
<keyword evidence="11" id="KW-0812">Transmembrane</keyword>
<evidence type="ECO:0000256" key="8">
    <source>
        <dbReference type="ARBA" id="ARBA00022833"/>
    </source>
</evidence>
<evidence type="ECO:0000313" key="15">
    <source>
        <dbReference type="Proteomes" id="UP000007819"/>
    </source>
</evidence>
<keyword evidence="3 10" id="KW-0808">Transferase</keyword>
<evidence type="ECO:0000259" key="12">
    <source>
        <dbReference type="PROSITE" id="PS50081"/>
    </source>
</evidence>
<dbReference type="SMART" id="SM00046">
    <property type="entry name" value="DAGKc"/>
    <property type="match status" value="1"/>
</dbReference>
<organism evidence="14 15">
    <name type="scientific">Acyrthosiphon pisum</name>
    <name type="common">Pea aphid</name>
    <dbReference type="NCBI Taxonomy" id="7029"/>
    <lineage>
        <taxon>Eukaryota</taxon>
        <taxon>Metazoa</taxon>
        <taxon>Ecdysozoa</taxon>
        <taxon>Arthropoda</taxon>
        <taxon>Hexapoda</taxon>
        <taxon>Insecta</taxon>
        <taxon>Pterygota</taxon>
        <taxon>Neoptera</taxon>
        <taxon>Paraneoptera</taxon>
        <taxon>Hemiptera</taxon>
        <taxon>Sternorrhyncha</taxon>
        <taxon>Aphidomorpha</taxon>
        <taxon>Aphidoidea</taxon>
        <taxon>Aphididae</taxon>
        <taxon>Macrosiphini</taxon>
        <taxon>Acyrthosiphon</taxon>
    </lineage>
</organism>
<dbReference type="InterPro" id="IPR017438">
    <property type="entry name" value="ATP-NAD_kinase_N"/>
</dbReference>
<evidence type="ECO:0000256" key="7">
    <source>
        <dbReference type="ARBA" id="ARBA00022777"/>
    </source>
</evidence>
<evidence type="ECO:0000256" key="11">
    <source>
        <dbReference type="SAM" id="Phobius"/>
    </source>
</evidence>
<name>A0A8R2FAN7_ACYPI</name>
<feature type="domain" description="DAGKc" evidence="13">
    <location>
        <begin position="209"/>
        <end position="345"/>
    </location>
</feature>
<dbReference type="InterPro" id="IPR000756">
    <property type="entry name" value="Diacylglycerol_kin_accessory"/>
</dbReference>
<dbReference type="AlphaFoldDB" id="A0A8R2FAN7"/>
<dbReference type="InterPro" id="IPR046349">
    <property type="entry name" value="C1-like_sf"/>
</dbReference>
<evidence type="ECO:0000256" key="4">
    <source>
        <dbReference type="ARBA" id="ARBA00022723"/>
    </source>
</evidence>
<dbReference type="Pfam" id="PF00781">
    <property type="entry name" value="DAGK_cat"/>
    <property type="match status" value="1"/>
</dbReference>
<evidence type="ECO:0000256" key="5">
    <source>
        <dbReference type="ARBA" id="ARBA00022737"/>
    </source>
</evidence>
<evidence type="ECO:0000256" key="2">
    <source>
        <dbReference type="ARBA" id="ARBA00009280"/>
    </source>
</evidence>
<dbReference type="GO" id="GO:0004143">
    <property type="term" value="F:ATP-dependent diacylglycerol kinase activity"/>
    <property type="evidence" value="ECO:0007669"/>
    <property type="project" value="UniProtKB-EC"/>
</dbReference>
<dbReference type="PANTHER" id="PTHR11255">
    <property type="entry name" value="DIACYLGLYCEROL KINASE"/>
    <property type="match status" value="1"/>
</dbReference>
<evidence type="ECO:0000259" key="13">
    <source>
        <dbReference type="PROSITE" id="PS50146"/>
    </source>
</evidence>
<reference evidence="14" key="2">
    <citation type="submission" date="2022-06" db="UniProtKB">
        <authorList>
            <consortium name="EnsemblMetazoa"/>
        </authorList>
    </citation>
    <scope>IDENTIFICATION</scope>
</reference>
<evidence type="ECO:0000256" key="10">
    <source>
        <dbReference type="RuleBase" id="RU361128"/>
    </source>
</evidence>
<dbReference type="InterPro" id="IPR016064">
    <property type="entry name" value="NAD/diacylglycerol_kinase_sf"/>
</dbReference>